<accession>A0ACA9SUN9</accession>
<dbReference type="Proteomes" id="UP000789920">
    <property type="component" value="Unassembled WGS sequence"/>
</dbReference>
<evidence type="ECO:0000313" key="1">
    <source>
        <dbReference type="EMBL" id="CAG8849343.1"/>
    </source>
</evidence>
<evidence type="ECO:0000313" key="2">
    <source>
        <dbReference type="Proteomes" id="UP000789920"/>
    </source>
</evidence>
<protein>
    <submittedName>
        <fullName evidence="1">19956_t:CDS:1</fullName>
    </submittedName>
</protein>
<reference evidence="1" key="1">
    <citation type="submission" date="2021-06" db="EMBL/GenBank/DDBJ databases">
        <authorList>
            <person name="Kallberg Y."/>
            <person name="Tangrot J."/>
            <person name="Rosling A."/>
        </authorList>
    </citation>
    <scope>NUCLEOTIDE SEQUENCE</scope>
    <source>
        <strain evidence="1">MA461A</strain>
    </source>
</reference>
<dbReference type="EMBL" id="CAJVQC010164991">
    <property type="protein sequence ID" value="CAG8849343.1"/>
    <property type="molecule type" value="Genomic_DNA"/>
</dbReference>
<proteinExistence type="predicted"/>
<comment type="caution">
    <text evidence="1">The sequence shown here is derived from an EMBL/GenBank/DDBJ whole genome shotgun (WGS) entry which is preliminary data.</text>
</comment>
<sequence length="94" mass="10532">TLLKNTKNIAADKKNDTIVNLPNLLTSEPEAKKSELTSNESKDATSKNKDGRLTFLASFIEPFFEKEGMGPIKKHLVELFQQIELDLAIKQPAF</sequence>
<gene>
    <name evidence="1" type="ORF">RPERSI_LOCUS35546</name>
</gene>
<feature type="non-terminal residue" evidence="1">
    <location>
        <position position="1"/>
    </location>
</feature>
<keyword evidence="2" id="KW-1185">Reference proteome</keyword>
<name>A0ACA9SUN9_9GLOM</name>
<organism evidence="1 2">
    <name type="scientific">Racocetra persica</name>
    <dbReference type="NCBI Taxonomy" id="160502"/>
    <lineage>
        <taxon>Eukaryota</taxon>
        <taxon>Fungi</taxon>
        <taxon>Fungi incertae sedis</taxon>
        <taxon>Mucoromycota</taxon>
        <taxon>Glomeromycotina</taxon>
        <taxon>Glomeromycetes</taxon>
        <taxon>Diversisporales</taxon>
        <taxon>Gigasporaceae</taxon>
        <taxon>Racocetra</taxon>
    </lineage>
</organism>